<evidence type="ECO:0000313" key="2">
    <source>
        <dbReference type="EMBL" id="MDJ1498986.1"/>
    </source>
</evidence>
<dbReference type="InterPro" id="IPR012337">
    <property type="entry name" value="RNaseH-like_sf"/>
</dbReference>
<evidence type="ECO:0000313" key="3">
    <source>
        <dbReference type="Proteomes" id="UP001228581"/>
    </source>
</evidence>
<feature type="domain" description="Transposase IS4-like" evidence="1">
    <location>
        <begin position="2"/>
        <end position="231"/>
    </location>
</feature>
<accession>A0ABT7CZ79</accession>
<name>A0ABT7CZ79_9BACT</name>
<evidence type="ECO:0000259" key="1">
    <source>
        <dbReference type="Pfam" id="PF01609"/>
    </source>
</evidence>
<proteinExistence type="predicted"/>
<dbReference type="PANTHER" id="PTHR33258:SF1">
    <property type="entry name" value="TRANSPOSASE INSL FOR INSERTION SEQUENCE ELEMENT IS186A-RELATED"/>
    <property type="match status" value="1"/>
</dbReference>
<protein>
    <submittedName>
        <fullName evidence="2">Transposase</fullName>
    </submittedName>
</protein>
<gene>
    <name evidence="2" type="ORF">QNI19_39050</name>
</gene>
<dbReference type="InterPro" id="IPR002559">
    <property type="entry name" value="Transposase_11"/>
</dbReference>
<dbReference type="PANTHER" id="PTHR33258">
    <property type="entry name" value="TRANSPOSASE INSL FOR INSERTION SEQUENCE ELEMENT IS186A-RELATED"/>
    <property type="match status" value="1"/>
</dbReference>
<keyword evidence="3" id="KW-1185">Reference proteome</keyword>
<reference evidence="2 3" key="1">
    <citation type="submission" date="2023-05" db="EMBL/GenBank/DDBJ databases">
        <authorList>
            <person name="Zhang X."/>
        </authorList>
    </citation>
    <scope>NUCLEOTIDE SEQUENCE [LARGE SCALE GENOMIC DNA]</scope>
    <source>
        <strain evidence="2 3">DM2B3-1</strain>
    </source>
</reference>
<sequence>MIKIQQEVDLLSGKLLRLDFRNGTENDSQYLTQKGFCVQADDLQLMDLGYYKLTHWARIDQQGGYFITRYKVGTQLWVQDNLPSSEQPSAEQPSYKRLDWDTILDKLTKNSQKDLSQKDLNATLSHSTSYLLEEQVYLQVDKKMLPLRIHLQLLPQQVHQKRLNQYRLKEGNRSKNQKPYATSVLKKRLAAYNIFLTNATDLSTESICQLYTLRWQVEILFKIWKSIFALNQVGKMSLARF</sequence>
<dbReference type="Proteomes" id="UP001228581">
    <property type="component" value="Unassembled WGS sequence"/>
</dbReference>
<organism evidence="2 3">
    <name type="scientific">Xanthocytophaga flava</name>
    <dbReference type="NCBI Taxonomy" id="3048013"/>
    <lineage>
        <taxon>Bacteria</taxon>
        <taxon>Pseudomonadati</taxon>
        <taxon>Bacteroidota</taxon>
        <taxon>Cytophagia</taxon>
        <taxon>Cytophagales</taxon>
        <taxon>Rhodocytophagaceae</taxon>
        <taxon>Xanthocytophaga</taxon>
    </lineage>
</organism>
<dbReference type="EMBL" id="JASJOT010000090">
    <property type="protein sequence ID" value="MDJ1498986.1"/>
    <property type="molecule type" value="Genomic_DNA"/>
</dbReference>
<feature type="non-terminal residue" evidence="2">
    <location>
        <position position="241"/>
    </location>
</feature>
<comment type="caution">
    <text evidence="2">The sequence shown here is derived from an EMBL/GenBank/DDBJ whole genome shotgun (WGS) entry which is preliminary data.</text>
</comment>
<dbReference type="SUPFAM" id="SSF53098">
    <property type="entry name" value="Ribonuclease H-like"/>
    <property type="match status" value="1"/>
</dbReference>
<dbReference type="Pfam" id="PF01609">
    <property type="entry name" value="DDE_Tnp_1"/>
    <property type="match status" value="1"/>
</dbReference>